<accession>A0A3F3H352</accession>
<reference evidence="1" key="1">
    <citation type="journal article" date="2015" name="BMC Genomics">
        <title>Comparative genomics of Fructobacillus spp. and Leuconostoc spp. reveals niche-specific evolution of Fructobacillus spp.</title>
        <authorList>
            <person name="Endo A."/>
            <person name="Tanizawa Y."/>
            <person name="Tanaka N."/>
            <person name="Maeno S."/>
            <person name="Kumar H."/>
            <person name="Shiwa Y."/>
            <person name="Okada S."/>
            <person name="Yoshikawa H."/>
            <person name="Dicks L."/>
            <person name="Nakagawa J."/>
            <person name="Arita M."/>
        </authorList>
    </citation>
    <scope>NUCLEOTIDE SEQUENCE [LARGE SCALE GENOMIC DNA]</scope>
    <source>
        <strain evidence="1">F214-1</strain>
    </source>
</reference>
<protein>
    <submittedName>
        <fullName evidence="1">Uncharacterized protein</fullName>
    </submittedName>
</protein>
<sequence>MKRWEVLREYFKYNSGWTLEKIEQRKRAGFTSKLEKEMCLYFEDVHRTLDPFIATLPPDFVQMHYEHYKQGKQFSEYKNIVGTASKIERTNAKINRLVRSVKQSELIEQY</sequence>
<dbReference type="AlphaFoldDB" id="A0A3F3H352"/>
<gene>
    <name evidence="1" type="ORF">FTRO_0041080</name>
</gene>
<name>A0A3F3H352_9LACO</name>
<organism evidence="1">
    <name type="scientific">Fructobacillus tropaeoli</name>
    <dbReference type="NCBI Taxonomy" id="709323"/>
    <lineage>
        <taxon>Bacteria</taxon>
        <taxon>Bacillati</taxon>
        <taxon>Bacillota</taxon>
        <taxon>Bacilli</taxon>
        <taxon>Lactobacillales</taxon>
        <taxon>Lactobacillaceae</taxon>
        <taxon>Fructobacillus</taxon>
    </lineage>
</organism>
<evidence type="ECO:0000313" key="1">
    <source>
        <dbReference type="EMBL" id="GAP04367.1"/>
    </source>
</evidence>
<proteinExistence type="predicted"/>
<dbReference type="Proteomes" id="UP000064514">
    <property type="component" value="Unassembled WGS sequence"/>
</dbReference>
<dbReference type="EMBL" id="DF968081">
    <property type="protein sequence ID" value="GAP04367.1"/>
    <property type="molecule type" value="Genomic_DNA"/>
</dbReference>